<dbReference type="GO" id="GO:0006281">
    <property type="term" value="P:DNA repair"/>
    <property type="evidence" value="ECO:0007669"/>
    <property type="project" value="UniProtKB-KW"/>
</dbReference>
<proteinExistence type="inferred from homology"/>
<dbReference type="Proteomes" id="UP001176517">
    <property type="component" value="Unassembled WGS sequence"/>
</dbReference>
<name>A0AAN6JUX2_9BASI</name>
<keyword evidence="5" id="KW-0539">Nucleus</keyword>
<dbReference type="GO" id="GO:0000077">
    <property type="term" value="P:DNA damage checkpoint signaling"/>
    <property type="evidence" value="ECO:0007669"/>
    <property type="project" value="InterPro"/>
</dbReference>
<dbReference type="EMBL" id="JAPDMZ010000048">
    <property type="protein sequence ID" value="KAK0553601.1"/>
    <property type="molecule type" value="Genomic_DNA"/>
</dbReference>
<evidence type="ECO:0000313" key="8">
    <source>
        <dbReference type="Proteomes" id="UP001176517"/>
    </source>
</evidence>
<feature type="region of interest" description="Disordered" evidence="6">
    <location>
        <begin position="168"/>
        <end position="193"/>
    </location>
</feature>
<dbReference type="GO" id="GO:0008311">
    <property type="term" value="F:double-stranded DNA 3'-5' DNA exonuclease activity"/>
    <property type="evidence" value="ECO:0007669"/>
    <property type="project" value="UniProtKB-EC"/>
</dbReference>
<reference evidence="7" key="1">
    <citation type="journal article" date="2023" name="PhytoFront">
        <title>Draft Genome Resources of Seven Strains of Tilletia horrida, Causal Agent of Kernel Smut of Rice.</title>
        <authorList>
            <person name="Khanal S."/>
            <person name="Antony Babu S."/>
            <person name="Zhou X.G."/>
        </authorList>
    </citation>
    <scope>NUCLEOTIDE SEQUENCE</scope>
    <source>
        <strain evidence="7">TX6</strain>
    </source>
</reference>
<dbReference type="GO" id="GO:0030896">
    <property type="term" value="C:checkpoint clamp complex"/>
    <property type="evidence" value="ECO:0007669"/>
    <property type="project" value="TreeGrafter"/>
</dbReference>
<keyword evidence="7" id="KW-0378">Hydrolase</keyword>
<evidence type="ECO:0000256" key="5">
    <source>
        <dbReference type="ARBA" id="ARBA00023242"/>
    </source>
</evidence>
<comment type="caution">
    <text evidence="7">The sequence shown here is derived from an EMBL/GenBank/DDBJ whole genome shotgun (WGS) entry which is preliminary data.</text>
</comment>
<dbReference type="AlphaFoldDB" id="A0AAN6JUX2"/>
<keyword evidence="8" id="KW-1185">Reference proteome</keyword>
<dbReference type="InterPro" id="IPR046938">
    <property type="entry name" value="DNA_clamp_sf"/>
</dbReference>
<evidence type="ECO:0000313" key="7">
    <source>
        <dbReference type="EMBL" id="KAK0553601.1"/>
    </source>
</evidence>
<evidence type="ECO:0000256" key="2">
    <source>
        <dbReference type="ARBA" id="ARBA00010991"/>
    </source>
</evidence>
<dbReference type="Pfam" id="PF02144">
    <property type="entry name" value="Rad1"/>
    <property type="match status" value="1"/>
</dbReference>
<organism evidence="7 8">
    <name type="scientific">Tilletia horrida</name>
    <dbReference type="NCBI Taxonomy" id="155126"/>
    <lineage>
        <taxon>Eukaryota</taxon>
        <taxon>Fungi</taxon>
        <taxon>Dikarya</taxon>
        <taxon>Basidiomycota</taxon>
        <taxon>Ustilaginomycotina</taxon>
        <taxon>Exobasidiomycetes</taxon>
        <taxon>Tilletiales</taxon>
        <taxon>Tilletiaceae</taxon>
        <taxon>Tilletia</taxon>
    </lineage>
</organism>
<comment type="similarity">
    <text evidence="2">Belongs to the rad1 family.</text>
</comment>
<evidence type="ECO:0000256" key="6">
    <source>
        <dbReference type="SAM" id="MobiDB-lite"/>
    </source>
</evidence>
<keyword evidence="3" id="KW-0227">DNA damage</keyword>
<dbReference type="EC" id="3.1.11.2" evidence="7"/>
<dbReference type="PRINTS" id="PR01245">
    <property type="entry name" value="RAD1REC1"/>
</dbReference>
<dbReference type="SUPFAM" id="SSF55979">
    <property type="entry name" value="DNA clamp"/>
    <property type="match status" value="1"/>
</dbReference>
<evidence type="ECO:0000256" key="1">
    <source>
        <dbReference type="ARBA" id="ARBA00004123"/>
    </source>
</evidence>
<evidence type="ECO:0000256" key="3">
    <source>
        <dbReference type="ARBA" id="ARBA00022763"/>
    </source>
</evidence>
<keyword evidence="4" id="KW-0234">DNA repair</keyword>
<sequence>MAESGTPRRRIPLPRPMLRARINDVRVLASLIRPIAMAAHATVLVEEGGLIFLTEYDRCVQARAYVVKQLFASYETNLDRALNPDADFTLDTLEGPGPVEFEINLKTFLESIDIFGGAPTIKANGPGSSSSGPGGFGNFGQGRTMYRPYDPAATKVEGQGKWKRRFGTGFGTAEGDRDDEDSDRHVSRPTSMVMSYEGKGSPLILVLDEPDVTTRCSLATFERSDRFEYTFAREACVAQVIMKSDGLQEAFEVIDSSCTKVAIHFLPADRGGPTIAGPRPRRARTKESLRLTADADFGAVEMDFPKEGGIIDTFLCEETTVNCYRFAHLQQAIKALQVSIKVSIRVDERGLLCMQFLMPKGTGTAPDPAMKAIGTPVGASIQGGHGYIQLMLCPLDEEIDEEEEGDGEVNDGYGMYS</sequence>
<dbReference type="InterPro" id="IPR003021">
    <property type="entry name" value="Rad1_Rec1_Rad17"/>
</dbReference>
<gene>
    <name evidence="7" type="primary">rad1</name>
    <name evidence="7" type="ORF">OC846_002442</name>
</gene>
<protein>
    <submittedName>
        <fullName evidence="7">Checkpoint clamp complex protein Rad1</fullName>
        <ecNumber evidence="7">3.1.11.2</ecNumber>
    </submittedName>
</protein>
<dbReference type="PANTHER" id="PTHR10870:SF0">
    <property type="entry name" value="CELL CYCLE CHECKPOINT PROTEIN RAD1"/>
    <property type="match status" value="1"/>
</dbReference>
<evidence type="ECO:0000256" key="4">
    <source>
        <dbReference type="ARBA" id="ARBA00023204"/>
    </source>
</evidence>
<comment type="subcellular location">
    <subcellularLocation>
        <location evidence="1">Nucleus</location>
    </subcellularLocation>
</comment>
<dbReference type="PANTHER" id="PTHR10870">
    <property type="entry name" value="CELL CYCLE CHECKPOINT PROTEIN RAD1"/>
    <property type="match status" value="1"/>
</dbReference>
<accession>A0AAN6JUX2</accession>
<dbReference type="Gene3D" id="3.70.10.10">
    <property type="match status" value="2"/>
</dbReference>